<evidence type="ECO:0000313" key="1">
    <source>
        <dbReference type="EMBL" id="QIW61970.1"/>
    </source>
</evidence>
<proteinExistence type="predicted"/>
<accession>A0A6H0V0V2</accession>
<dbReference type="InterPro" id="IPR025352">
    <property type="entry name" value="DUF4256"/>
</dbReference>
<reference evidence="1 2" key="1">
    <citation type="submission" date="2019-12" db="EMBL/GenBank/DDBJ databases">
        <title>Sequencing and analysis of the whole genome of Mycoplasma gallinaceum strain Peacock20181011.</title>
        <authorList>
            <person name="Liu X."/>
            <person name="Qin Z."/>
            <person name="Xu H."/>
        </authorList>
    </citation>
    <scope>NUCLEOTIDE SEQUENCE [LARGE SCALE GENOMIC DNA]</scope>
    <source>
        <strain evidence="1 2">Peacock20181011</strain>
    </source>
</reference>
<evidence type="ECO:0000313" key="2">
    <source>
        <dbReference type="Proteomes" id="UP000503310"/>
    </source>
</evidence>
<organism evidence="1 2">
    <name type="scientific">Mycoplasmopsis gallinacea</name>
    <dbReference type="NCBI Taxonomy" id="29556"/>
    <lineage>
        <taxon>Bacteria</taxon>
        <taxon>Bacillati</taxon>
        <taxon>Mycoplasmatota</taxon>
        <taxon>Mycoplasmoidales</taxon>
        <taxon>Metamycoplasmataceae</taxon>
        <taxon>Mycoplasmopsis</taxon>
    </lineage>
</organism>
<name>A0A6H0V0V2_9BACT</name>
<dbReference type="RefSeq" id="WP_167844989.1">
    <property type="nucleotide sequence ID" value="NZ_CP047225.1"/>
</dbReference>
<dbReference type="Pfam" id="PF14066">
    <property type="entry name" value="DUF4256"/>
    <property type="match status" value="1"/>
</dbReference>
<dbReference type="AlphaFoldDB" id="A0A6H0V0V2"/>
<dbReference type="Proteomes" id="UP000503310">
    <property type="component" value="Chromosome"/>
</dbReference>
<sequence>MENRAYKLLKSLYESKIQENLRFSWETIQKEILENKEKLDSLEAFFQVGEELELIEYEGSLFLIEMGVNSPSRRSFYYDEQARITRKKFAPENSALEWCKQNNVSLVDEKMYFFIQDLKDIDLKTSSWILTNISLRNLGGAIFGDKRYGRTFTYHNGADSYYSSRGFSYLYKIIIKMFLVYLKPGNNR</sequence>
<protein>
    <submittedName>
        <fullName evidence="1">DUF4256 domain-containing protein</fullName>
    </submittedName>
</protein>
<gene>
    <name evidence="1" type="ORF">GOQ20_00585</name>
</gene>
<dbReference type="EMBL" id="CP047225">
    <property type="protein sequence ID" value="QIW61970.1"/>
    <property type="molecule type" value="Genomic_DNA"/>
</dbReference>